<evidence type="ECO:0008006" key="5">
    <source>
        <dbReference type="Google" id="ProtNLM"/>
    </source>
</evidence>
<keyword evidence="2" id="KW-0812">Transmembrane</keyword>
<organism evidence="3 4">
    <name type="scientific">Streptomyces solicavernae</name>
    <dbReference type="NCBI Taxonomy" id="3043614"/>
    <lineage>
        <taxon>Bacteria</taxon>
        <taxon>Bacillati</taxon>
        <taxon>Actinomycetota</taxon>
        <taxon>Actinomycetes</taxon>
        <taxon>Kitasatosporales</taxon>
        <taxon>Streptomycetaceae</taxon>
        <taxon>Streptomyces</taxon>
    </lineage>
</organism>
<keyword evidence="2" id="KW-1133">Transmembrane helix</keyword>
<dbReference type="EMBL" id="JASCIR010000002">
    <property type="protein sequence ID" value="MDI3385530.1"/>
    <property type="molecule type" value="Genomic_DNA"/>
</dbReference>
<accession>A0ABT6RMJ3</accession>
<dbReference type="RefSeq" id="WP_282510682.1">
    <property type="nucleotide sequence ID" value="NZ_JASCIR010000002.1"/>
</dbReference>
<proteinExistence type="predicted"/>
<feature type="region of interest" description="Disordered" evidence="1">
    <location>
        <begin position="1"/>
        <end position="26"/>
    </location>
</feature>
<keyword evidence="4" id="KW-1185">Reference proteome</keyword>
<evidence type="ECO:0000256" key="1">
    <source>
        <dbReference type="SAM" id="MobiDB-lite"/>
    </source>
</evidence>
<keyword evidence="2" id="KW-0472">Membrane</keyword>
<evidence type="ECO:0000313" key="3">
    <source>
        <dbReference type="EMBL" id="MDI3385530.1"/>
    </source>
</evidence>
<comment type="caution">
    <text evidence="3">The sequence shown here is derived from an EMBL/GenBank/DDBJ whole genome shotgun (WGS) entry which is preliminary data.</text>
</comment>
<sequence length="446" mass="46091">MSHSVAYVPPAYASPPPVQPPSTHARGRRNTALVVFGAAVAVLAGLLFVRGGPEESGGVAAGPSRGRTAFHQALTGVAAARLLRYEDSAADGTRRDVTVTPSGTLFGSVSGGGRDLDVLHIDSTTYTRPGQGAASANQDEGPPGLRREAAGRWTRAEPGDSPLEPVRGRFPAPTELAEQLRDALDELRTVPDTQDRDLPAEQVRGVPVLRADTAAGSLLVTRERPHRLLRLEPPASSGRAAGPLRYGSRGTDVFPLDGERAAARYDTLAAEVARLGDAVDPAVEFPLDDGGLGVLCGDDGCTVRQSFTGRLTGTARSRVGDGRVSALLRAAISIEGVGSGGYTGGCTGPREDFPVTGTTVVGTLSCSDPEAGAAFSAAVAACRSRSAPKGPASGRRSGTCRPSVHAVPYVDALALSDGEVAQLVEQVKCERRPEGCAPRKRAGQVD</sequence>
<feature type="region of interest" description="Disordered" evidence="1">
    <location>
        <begin position="125"/>
        <end position="169"/>
    </location>
</feature>
<dbReference type="Proteomes" id="UP001224661">
    <property type="component" value="Unassembled WGS sequence"/>
</dbReference>
<feature type="compositionally biased region" description="Polar residues" evidence="1">
    <location>
        <begin position="125"/>
        <end position="138"/>
    </location>
</feature>
<protein>
    <recommendedName>
        <fullName evidence="5">LigA protein</fullName>
    </recommendedName>
</protein>
<feature type="transmembrane region" description="Helical" evidence="2">
    <location>
        <begin position="31"/>
        <end position="49"/>
    </location>
</feature>
<feature type="compositionally biased region" description="Basic and acidic residues" evidence="1">
    <location>
        <begin position="145"/>
        <end position="158"/>
    </location>
</feature>
<evidence type="ECO:0000256" key="2">
    <source>
        <dbReference type="SAM" id="Phobius"/>
    </source>
</evidence>
<name>A0ABT6RMJ3_9ACTN</name>
<gene>
    <name evidence="3" type="ORF">QIS99_04770</name>
</gene>
<feature type="compositionally biased region" description="Low complexity" evidence="1">
    <location>
        <begin position="1"/>
        <end position="11"/>
    </location>
</feature>
<reference evidence="3 4" key="1">
    <citation type="submission" date="2023-05" db="EMBL/GenBank/DDBJ databases">
        <title>Draft genome sequence of Streptomyces sp. B-S-A8 isolated from a cave soil in Thailand.</title>
        <authorList>
            <person name="Chamroensaksri N."/>
            <person name="Muangham S."/>
        </authorList>
    </citation>
    <scope>NUCLEOTIDE SEQUENCE [LARGE SCALE GENOMIC DNA]</scope>
    <source>
        <strain evidence="3 4">B-S-A8</strain>
    </source>
</reference>
<evidence type="ECO:0000313" key="4">
    <source>
        <dbReference type="Proteomes" id="UP001224661"/>
    </source>
</evidence>